<reference evidence="3" key="2">
    <citation type="submission" date="2021-08" db="EMBL/GenBank/DDBJ databases">
        <authorList>
            <person name="Eriksson T."/>
        </authorList>
    </citation>
    <scope>NUCLEOTIDE SEQUENCE</scope>
    <source>
        <strain evidence="3">Stoneville</strain>
        <tissue evidence="3">Whole head</tissue>
    </source>
</reference>
<protein>
    <recommendedName>
        <fullName evidence="2">Pre-C2HC domain-containing protein</fullName>
    </recommendedName>
</protein>
<evidence type="ECO:0000313" key="3">
    <source>
        <dbReference type="EMBL" id="KAH0820188.1"/>
    </source>
</evidence>
<comment type="caution">
    <text evidence="3">The sequence shown here is derived from an EMBL/GenBank/DDBJ whole genome shotgun (WGS) entry which is preliminary data.</text>
</comment>
<keyword evidence="4" id="KW-1185">Reference proteome</keyword>
<feature type="region of interest" description="Disordered" evidence="1">
    <location>
        <begin position="301"/>
        <end position="322"/>
    </location>
</feature>
<accession>A0A8J6HV91</accession>
<dbReference type="PANTHER" id="PTHR33273:SF2">
    <property type="entry name" value="ENDONUCLEASE_EXONUCLEASE_PHOSPHATASE DOMAIN-CONTAINING PROTEIN"/>
    <property type="match status" value="1"/>
</dbReference>
<name>A0A8J6HV91_TENMO</name>
<feature type="compositionally biased region" description="Polar residues" evidence="1">
    <location>
        <begin position="36"/>
        <end position="48"/>
    </location>
</feature>
<dbReference type="InterPro" id="IPR036691">
    <property type="entry name" value="Endo/exonu/phosph_ase_sf"/>
</dbReference>
<feature type="domain" description="Pre-C2HC" evidence="2">
    <location>
        <begin position="192"/>
        <end position="258"/>
    </location>
</feature>
<dbReference type="Proteomes" id="UP000719412">
    <property type="component" value="Unassembled WGS sequence"/>
</dbReference>
<feature type="compositionally biased region" description="Polar residues" evidence="1">
    <location>
        <begin position="75"/>
        <end position="112"/>
    </location>
</feature>
<dbReference type="Pfam" id="PF07530">
    <property type="entry name" value="PRE_C2HC"/>
    <property type="match status" value="1"/>
</dbReference>
<gene>
    <name evidence="3" type="ORF">GEV33_002603</name>
</gene>
<sequence length="554" mass="61760">MVESLQKERAVLLAAARAAKTHPRLEEDENDREMKVSSSEPPTPQSAQAEPYTSVEEVVVPAPQPPFKEVRGGQVWSQQGASISGGTQEGQTRQSPGPSGPANSVRASQNQWRNRDPRRKAKFRRAMTQRKITFSKAQSCVDGIRVNPVTTDDFRALIHLLDEREVPFHSFTLHVEKTLRAVFRTVSIEISLDDVKSDVVNQGLAPIKVTRMISTRSNKPLPLILVEVPKDQRQNFELRSICHLLIIVERPHKNGTTAQCHRCQRFHHSQLHCRAQPKCVKYGESHDLQACKKLLGMSQVPSRVPGEKIPKPKPGPQQKRAPATLATPIAQSAPVKQPAAGFKNAMKSFADAAANKKPATSTSTEHASDPDPKIRGFVLYRSDRTDVAAGGTAVYVRRTLPHYPNALPALQNLEATAVTIETANGPLTLISCYYKPQDLLRENNITNLTWGSRETNRNCRILFDLADATDFLIEAPPEPTPKNVPFQTRLHVVNALNSDHLSVLMHIGDEANARAQKHKFISQIGRSWWKFWKPISDRFLGLNRSKISKTQSEP</sequence>
<evidence type="ECO:0000256" key="1">
    <source>
        <dbReference type="SAM" id="MobiDB-lite"/>
    </source>
</evidence>
<reference evidence="3" key="1">
    <citation type="journal article" date="2020" name="J Insects Food Feed">
        <title>The yellow mealworm (Tenebrio molitor) genome: a resource for the emerging insects as food and feed industry.</title>
        <authorList>
            <person name="Eriksson T."/>
            <person name="Andere A."/>
            <person name="Kelstrup H."/>
            <person name="Emery V."/>
            <person name="Picard C."/>
        </authorList>
    </citation>
    <scope>NUCLEOTIDE SEQUENCE</scope>
    <source>
        <strain evidence="3">Stoneville</strain>
        <tissue evidence="3">Whole head</tissue>
    </source>
</reference>
<dbReference type="SUPFAM" id="SSF56219">
    <property type="entry name" value="DNase I-like"/>
    <property type="match status" value="1"/>
</dbReference>
<dbReference type="EMBL" id="JABDTM020012676">
    <property type="protein sequence ID" value="KAH0820188.1"/>
    <property type="molecule type" value="Genomic_DNA"/>
</dbReference>
<organism evidence="3 4">
    <name type="scientific">Tenebrio molitor</name>
    <name type="common">Yellow mealworm beetle</name>
    <dbReference type="NCBI Taxonomy" id="7067"/>
    <lineage>
        <taxon>Eukaryota</taxon>
        <taxon>Metazoa</taxon>
        <taxon>Ecdysozoa</taxon>
        <taxon>Arthropoda</taxon>
        <taxon>Hexapoda</taxon>
        <taxon>Insecta</taxon>
        <taxon>Pterygota</taxon>
        <taxon>Neoptera</taxon>
        <taxon>Endopterygota</taxon>
        <taxon>Coleoptera</taxon>
        <taxon>Polyphaga</taxon>
        <taxon>Cucujiformia</taxon>
        <taxon>Tenebrionidae</taxon>
        <taxon>Tenebrio</taxon>
    </lineage>
</organism>
<dbReference type="PANTHER" id="PTHR33273">
    <property type="entry name" value="DOMAIN-CONTAINING PROTEIN, PUTATIVE-RELATED"/>
    <property type="match status" value="1"/>
</dbReference>
<dbReference type="Gene3D" id="3.60.10.10">
    <property type="entry name" value="Endonuclease/exonuclease/phosphatase"/>
    <property type="match status" value="1"/>
</dbReference>
<evidence type="ECO:0000259" key="2">
    <source>
        <dbReference type="SMART" id="SM00596"/>
    </source>
</evidence>
<feature type="region of interest" description="Disordered" evidence="1">
    <location>
        <begin position="16"/>
        <end position="120"/>
    </location>
</feature>
<dbReference type="SMART" id="SM00596">
    <property type="entry name" value="PRE_C2HC"/>
    <property type="match status" value="1"/>
</dbReference>
<proteinExistence type="predicted"/>
<dbReference type="AlphaFoldDB" id="A0A8J6HV91"/>
<dbReference type="InterPro" id="IPR006579">
    <property type="entry name" value="Pre_C2HC_dom"/>
</dbReference>
<evidence type="ECO:0000313" key="4">
    <source>
        <dbReference type="Proteomes" id="UP000719412"/>
    </source>
</evidence>